<organism evidence="1">
    <name type="scientific">marine metagenome</name>
    <dbReference type="NCBI Taxonomy" id="408172"/>
    <lineage>
        <taxon>unclassified sequences</taxon>
        <taxon>metagenomes</taxon>
        <taxon>ecological metagenomes</taxon>
    </lineage>
</organism>
<dbReference type="NCBIfam" id="TIGR03317">
    <property type="entry name" value="ygfZ_signature"/>
    <property type="match status" value="1"/>
</dbReference>
<dbReference type="GO" id="GO:0016226">
    <property type="term" value="P:iron-sulfur cluster assembly"/>
    <property type="evidence" value="ECO:0007669"/>
    <property type="project" value="TreeGrafter"/>
</dbReference>
<dbReference type="InterPro" id="IPR017703">
    <property type="entry name" value="YgfZ/GCV_T_CS"/>
</dbReference>
<dbReference type="Gene3D" id="3.30.70.1400">
    <property type="entry name" value="Aminomethyltransferase beta-barrel domains"/>
    <property type="match status" value="1"/>
</dbReference>
<reference evidence="1" key="1">
    <citation type="submission" date="2018-05" db="EMBL/GenBank/DDBJ databases">
        <authorList>
            <person name="Lanie J.A."/>
            <person name="Ng W.-L."/>
            <person name="Kazmierczak K.M."/>
            <person name="Andrzejewski T.M."/>
            <person name="Davidsen T.M."/>
            <person name="Wayne K.J."/>
            <person name="Tettelin H."/>
            <person name="Glass J.I."/>
            <person name="Rusch D."/>
            <person name="Podicherti R."/>
            <person name="Tsui H.-C.T."/>
            <person name="Winkler M.E."/>
        </authorList>
    </citation>
    <scope>NUCLEOTIDE SEQUENCE</scope>
</reference>
<dbReference type="InterPro" id="IPR045179">
    <property type="entry name" value="YgfZ/GcvT"/>
</dbReference>
<name>A0A381P5Z8_9ZZZZ</name>
<evidence type="ECO:0008006" key="2">
    <source>
        <dbReference type="Google" id="ProtNLM"/>
    </source>
</evidence>
<dbReference type="EMBL" id="UINC01000817">
    <property type="protein sequence ID" value="SUZ61638.1"/>
    <property type="molecule type" value="Genomic_DNA"/>
</dbReference>
<dbReference type="PANTHER" id="PTHR22602">
    <property type="entry name" value="TRANSFERASE CAF17, MITOCHONDRIAL-RELATED"/>
    <property type="match status" value="1"/>
</dbReference>
<protein>
    <recommendedName>
        <fullName evidence="2">Aminomethyltransferase folate-binding domain-containing protein</fullName>
    </recommendedName>
</protein>
<evidence type="ECO:0000313" key="1">
    <source>
        <dbReference type="EMBL" id="SUZ61638.1"/>
    </source>
</evidence>
<dbReference type="AlphaFoldDB" id="A0A381P5Z8"/>
<accession>A0A381P5Z8</accession>
<gene>
    <name evidence="1" type="ORF">METZ01_LOCUS14492</name>
</gene>
<dbReference type="Gene3D" id="2.40.30.160">
    <property type="match status" value="1"/>
</dbReference>
<sequence>MAVSSKHDDDLILQTLSGPDAANFLQGYVTCDVEMLALQAAMPMAFTSLKGRVIANGWIFGSPSEVRFIVHQSVVESLGAHLSKYLVFSKSTIVEGVRSSVHFSASGSSGVTLKPFDWIVEALPQQPKSNGQPSLAEAAVTREFAIVTKSTTDRFLPQMLGLTAFETVSYSKGCYLGQEIVARAEHRGVVKRRLRRYSWVGKKPYPGQEFDRSGANNTVIMANDTQALVVGTSDDAILNSTHCELTLVQSN</sequence>
<proteinExistence type="predicted"/>
<dbReference type="PANTHER" id="PTHR22602:SF0">
    <property type="entry name" value="TRANSFERASE CAF17, MITOCHONDRIAL-RELATED"/>
    <property type="match status" value="1"/>
</dbReference>
<dbReference type="SUPFAM" id="SSF103025">
    <property type="entry name" value="Folate-binding domain"/>
    <property type="match status" value="1"/>
</dbReference>